<protein>
    <recommendedName>
        <fullName evidence="4">RNase H type-1 domain-containing protein</fullName>
    </recommendedName>
</protein>
<dbReference type="EMBL" id="JACXVP010000009">
    <property type="protein sequence ID" value="KAG5586211.1"/>
    <property type="molecule type" value="Genomic_DNA"/>
</dbReference>
<name>A0A9J5XCU6_SOLCO</name>
<proteinExistence type="predicted"/>
<dbReference type="Proteomes" id="UP000824120">
    <property type="component" value="Chromosome 9"/>
</dbReference>
<evidence type="ECO:0008006" key="4">
    <source>
        <dbReference type="Google" id="ProtNLM"/>
    </source>
</evidence>
<evidence type="ECO:0000313" key="2">
    <source>
        <dbReference type="EMBL" id="KAG5586211.1"/>
    </source>
</evidence>
<evidence type="ECO:0000256" key="1">
    <source>
        <dbReference type="SAM" id="Phobius"/>
    </source>
</evidence>
<feature type="transmembrane region" description="Helical" evidence="1">
    <location>
        <begin position="72"/>
        <end position="93"/>
    </location>
</feature>
<comment type="caution">
    <text evidence="2">The sequence shown here is derived from an EMBL/GenBank/DDBJ whole genome shotgun (WGS) entry which is preliminary data.</text>
</comment>
<feature type="non-terminal residue" evidence="2">
    <location>
        <position position="1"/>
    </location>
</feature>
<evidence type="ECO:0000313" key="3">
    <source>
        <dbReference type="Proteomes" id="UP000824120"/>
    </source>
</evidence>
<accession>A0A9J5XCU6</accession>
<reference evidence="2 3" key="1">
    <citation type="submission" date="2020-09" db="EMBL/GenBank/DDBJ databases">
        <title>De no assembly of potato wild relative species, Solanum commersonii.</title>
        <authorList>
            <person name="Cho K."/>
        </authorList>
    </citation>
    <scope>NUCLEOTIDE SEQUENCE [LARGE SCALE GENOMIC DNA]</scope>
    <source>
        <strain evidence="2">LZ3.2</strain>
        <tissue evidence="2">Leaf</tissue>
    </source>
</reference>
<gene>
    <name evidence="2" type="ORF">H5410_046645</name>
</gene>
<dbReference type="AlphaFoldDB" id="A0A9J5XCU6"/>
<keyword evidence="1" id="KW-0812">Transmembrane</keyword>
<keyword evidence="1" id="KW-0472">Membrane</keyword>
<organism evidence="2 3">
    <name type="scientific">Solanum commersonii</name>
    <name type="common">Commerson's wild potato</name>
    <name type="synonym">Commerson's nightshade</name>
    <dbReference type="NCBI Taxonomy" id="4109"/>
    <lineage>
        <taxon>Eukaryota</taxon>
        <taxon>Viridiplantae</taxon>
        <taxon>Streptophyta</taxon>
        <taxon>Embryophyta</taxon>
        <taxon>Tracheophyta</taxon>
        <taxon>Spermatophyta</taxon>
        <taxon>Magnoliopsida</taxon>
        <taxon>eudicotyledons</taxon>
        <taxon>Gunneridae</taxon>
        <taxon>Pentapetalae</taxon>
        <taxon>asterids</taxon>
        <taxon>lamiids</taxon>
        <taxon>Solanales</taxon>
        <taxon>Solanaceae</taxon>
        <taxon>Solanoideae</taxon>
        <taxon>Solaneae</taxon>
        <taxon>Solanum</taxon>
    </lineage>
</organism>
<keyword evidence="1" id="KW-1133">Transmembrane helix</keyword>
<sequence>MLLNSYGSALDNKERIGVGGIVRDVNGAITYGYATLISFGTNNHDEFEVVTWGLSWCLNNGYWQQPLGTCNMLLIIFCTFAINLLLLTVNIPLERLILTKTSHQHEEPQHFFHEHQLPKEAIDRYCIDKIIMANLRRRKLMRIKEPSLLTLLNLF</sequence>
<keyword evidence="3" id="KW-1185">Reference proteome</keyword>